<dbReference type="PANTHER" id="PTHR11135">
    <property type="entry name" value="HISTONE ACETYLTRANSFERASE-RELATED"/>
    <property type="match status" value="1"/>
</dbReference>
<evidence type="ECO:0000256" key="2">
    <source>
        <dbReference type="ARBA" id="ARBA00022485"/>
    </source>
</evidence>
<keyword evidence="2" id="KW-0004">4Fe-4S</keyword>
<dbReference type="EMBL" id="CP016893">
    <property type="protein sequence ID" value="AST58956.1"/>
    <property type="molecule type" value="Genomic_DNA"/>
</dbReference>
<reference evidence="7 8" key="1">
    <citation type="submission" date="2016-08" db="EMBL/GenBank/DDBJ databases">
        <title>A novel genetic cassette of butanologenic Thermoanaerobacterium thermosaccharolyticum that directly convert cellulose to butanol.</title>
        <authorList>
            <person name="Li T."/>
            <person name="He J."/>
        </authorList>
    </citation>
    <scope>NUCLEOTIDE SEQUENCE [LARGE SCALE GENOMIC DNA]</scope>
    <source>
        <strain evidence="7 8">TG57</strain>
    </source>
</reference>
<dbReference type="SFLD" id="SFLDG01082">
    <property type="entry name" value="B12-binding_domain_containing"/>
    <property type="match status" value="1"/>
</dbReference>
<dbReference type="RefSeq" id="WP_094397983.1">
    <property type="nucleotide sequence ID" value="NZ_CP016893.1"/>
</dbReference>
<dbReference type="Pfam" id="PF04055">
    <property type="entry name" value="Radical_SAM"/>
    <property type="match status" value="1"/>
</dbReference>
<accession>A0A223I2I2</accession>
<keyword evidence="3" id="KW-0949">S-adenosyl-L-methionine</keyword>
<evidence type="ECO:0000256" key="5">
    <source>
        <dbReference type="ARBA" id="ARBA00023004"/>
    </source>
</evidence>
<dbReference type="GO" id="GO:0046872">
    <property type="term" value="F:metal ion binding"/>
    <property type="evidence" value="ECO:0007669"/>
    <property type="project" value="UniProtKB-KW"/>
</dbReference>
<evidence type="ECO:0000256" key="3">
    <source>
        <dbReference type="ARBA" id="ARBA00022691"/>
    </source>
</evidence>
<dbReference type="Pfam" id="PF16199">
    <property type="entry name" value="Radical_SAM_C"/>
    <property type="match status" value="1"/>
</dbReference>
<dbReference type="SUPFAM" id="SSF102114">
    <property type="entry name" value="Radical SAM enzymes"/>
    <property type="match status" value="1"/>
</dbReference>
<dbReference type="SFLD" id="SFLDS00029">
    <property type="entry name" value="Radical_SAM"/>
    <property type="match status" value="1"/>
</dbReference>
<dbReference type="PANTHER" id="PTHR11135:SF0">
    <property type="entry name" value="ELONGATOR COMPLEX PROTEIN 3"/>
    <property type="match status" value="1"/>
</dbReference>
<dbReference type="InterPro" id="IPR032432">
    <property type="entry name" value="Radical_SAM_C"/>
</dbReference>
<dbReference type="Gene3D" id="3.80.30.20">
    <property type="entry name" value="tm_1862 like domain"/>
    <property type="match status" value="1"/>
</dbReference>
<keyword evidence="4" id="KW-0479">Metal-binding</keyword>
<dbReference type="SMART" id="SM00729">
    <property type="entry name" value="Elp3"/>
    <property type="match status" value="1"/>
</dbReference>
<evidence type="ECO:0000313" key="8">
    <source>
        <dbReference type="Proteomes" id="UP000214975"/>
    </source>
</evidence>
<dbReference type="InterPro" id="IPR006638">
    <property type="entry name" value="Elp3/MiaA/NifB-like_rSAM"/>
</dbReference>
<proteinExistence type="predicted"/>
<dbReference type="PROSITE" id="PS51918">
    <property type="entry name" value="RADICAL_SAM"/>
    <property type="match status" value="1"/>
</dbReference>
<dbReference type="InterPro" id="IPR023404">
    <property type="entry name" value="rSAM_horseshoe"/>
</dbReference>
<comment type="cofactor">
    <cofactor evidence="1">
        <name>[4Fe-4S] cluster</name>
        <dbReference type="ChEBI" id="CHEBI:49883"/>
    </cofactor>
</comment>
<evidence type="ECO:0000256" key="1">
    <source>
        <dbReference type="ARBA" id="ARBA00001966"/>
    </source>
</evidence>
<keyword evidence="5" id="KW-0408">Iron</keyword>
<dbReference type="FunFam" id="3.80.30.20:FF:000016">
    <property type="entry name" value="Oxygen-independent coproporphyrinogen III oxidase"/>
    <property type="match status" value="1"/>
</dbReference>
<dbReference type="AlphaFoldDB" id="A0A223I2I2"/>
<name>A0A223I2I2_THETR</name>
<organism evidence="7 8">
    <name type="scientific">Thermoanaerobacterium thermosaccharolyticum</name>
    <name type="common">Clostridium thermosaccharolyticum</name>
    <dbReference type="NCBI Taxonomy" id="1517"/>
    <lineage>
        <taxon>Bacteria</taxon>
        <taxon>Bacillati</taxon>
        <taxon>Bacillota</taxon>
        <taxon>Clostridia</taxon>
        <taxon>Thermoanaerobacterales</taxon>
        <taxon>Thermoanaerobacteraceae</taxon>
        <taxon>Thermoanaerobacterium</taxon>
    </lineage>
</organism>
<sequence>MNNIYIIPIFIPHLGCPHKCVFCNQDEITGFKSKIDEEYVDNTIKEYLKTIPNESHIEVSFYGGSFTGIPLEKQKKFLSIAQKYIKLGEIDAIRLSTRPDYIDEAILDNLKKYGVSIIELGVQSMDGDVLLKSLRGHTADDVCKASKLIKKYGFTLGLQMMIGLPGDNRQRSLKTANEIISLQPEFVRIYPTLVVKGTYLEKMYKNGVYEPIDLESAVELSKILYIKFKKNGIDVIRIGLQATEDINISKDVVAGPFHPAFGQLVKSSIVKDILDSIFQNNGIKDGLVDIYTNPRSTSTMVGQKKRNKIYLETKYDTEIKIIQMADIPEDSVYVGFNGQLYKDSIENYINKSTI</sequence>
<dbReference type="CDD" id="cd01335">
    <property type="entry name" value="Radical_SAM"/>
    <property type="match status" value="1"/>
</dbReference>
<dbReference type="InterPro" id="IPR058240">
    <property type="entry name" value="rSAM_sf"/>
</dbReference>
<dbReference type="InterPro" id="IPR039661">
    <property type="entry name" value="ELP3"/>
</dbReference>
<dbReference type="SFLD" id="SFLDG01086">
    <property type="entry name" value="elongater_protein-like"/>
    <property type="match status" value="1"/>
</dbReference>
<dbReference type="GO" id="GO:0005737">
    <property type="term" value="C:cytoplasm"/>
    <property type="evidence" value="ECO:0007669"/>
    <property type="project" value="TreeGrafter"/>
</dbReference>
<keyword evidence="6" id="KW-0411">Iron-sulfur</keyword>
<dbReference type="Proteomes" id="UP000214975">
    <property type="component" value="Chromosome"/>
</dbReference>
<evidence type="ECO:0000256" key="4">
    <source>
        <dbReference type="ARBA" id="ARBA00022723"/>
    </source>
</evidence>
<dbReference type="InterPro" id="IPR007197">
    <property type="entry name" value="rSAM"/>
</dbReference>
<dbReference type="GO" id="GO:0002926">
    <property type="term" value="P:tRNA wobble base 5-methoxycarbonylmethyl-2-thiouridinylation"/>
    <property type="evidence" value="ECO:0007669"/>
    <property type="project" value="TreeGrafter"/>
</dbReference>
<evidence type="ECO:0000313" key="7">
    <source>
        <dbReference type="EMBL" id="AST58956.1"/>
    </source>
</evidence>
<dbReference type="GO" id="GO:0003824">
    <property type="term" value="F:catalytic activity"/>
    <property type="evidence" value="ECO:0007669"/>
    <property type="project" value="InterPro"/>
</dbReference>
<protein>
    <submittedName>
        <fullName evidence="7">Radical SAM protein</fullName>
    </submittedName>
</protein>
<dbReference type="GO" id="GO:0051539">
    <property type="term" value="F:4 iron, 4 sulfur cluster binding"/>
    <property type="evidence" value="ECO:0007669"/>
    <property type="project" value="UniProtKB-KW"/>
</dbReference>
<gene>
    <name evidence="7" type="ORF">Thert_03202</name>
</gene>
<evidence type="ECO:0000256" key="6">
    <source>
        <dbReference type="ARBA" id="ARBA00023014"/>
    </source>
</evidence>